<feature type="compositionally biased region" description="Low complexity" evidence="1">
    <location>
        <begin position="56"/>
        <end position="69"/>
    </location>
</feature>
<accession>A0A9P8I0J5</accession>
<evidence type="ECO:0000313" key="2">
    <source>
        <dbReference type="EMBL" id="KAH0536316.1"/>
    </source>
</evidence>
<feature type="compositionally biased region" description="Low complexity" evidence="1">
    <location>
        <begin position="24"/>
        <end position="33"/>
    </location>
</feature>
<feature type="compositionally biased region" description="Basic and acidic residues" evidence="1">
    <location>
        <begin position="137"/>
        <end position="151"/>
    </location>
</feature>
<protein>
    <submittedName>
        <fullName evidence="2">Uncharacterized protein</fullName>
    </submittedName>
</protein>
<evidence type="ECO:0000256" key="1">
    <source>
        <dbReference type="SAM" id="MobiDB-lite"/>
    </source>
</evidence>
<dbReference type="InterPro" id="IPR011990">
    <property type="entry name" value="TPR-like_helical_dom_sf"/>
</dbReference>
<feature type="region of interest" description="Disordered" evidence="1">
    <location>
        <begin position="19"/>
        <end position="82"/>
    </location>
</feature>
<organism evidence="2 3">
    <name type="scientific">Glutinoglossum americanum</name>
    <dbReference type="NCBI Taxonomy" id="1670608"/>
    <lineage>
        <taxon>Eukaryota</taxon>
        <taxon>Fungi</taxon>
        <taxon>Dikarya</taxon>
        <taxon>Ascomycota</taxon>
        <taxon>Pezizomycotina</taxon>
        <taxon>Geoglossomycetes</taxon>
        <taxon>Geoglossales</taxon>
        <taxon>Geoglossaceae</taxon>
        <taxon>Glutinoglossum</taxon>
    </lineage>
</organism>
<gene>
    <name evidence="2" type="ORF">FGG08_006809</name>
</gene>
<comment type="caution">
    <text evidence="2">The sequence shown here is derived from an EMBL/GenBank/DDBJ whole genome shotgun (WGS) entry which is preliminary data.</text>
</comment>
<dbReference type="EMBL" id="JAGHQL010000215">
    <property type="protein sequence ID" value="KAH0536316.1"/>
    <property type="molecule type" value="Genomic_DNA"/>
</dbReference>
<feature type="compositionally biased region" description="Low complexity" evidence="1">
    <location>
        <begin position="181"/>
        <end position="194"/>
    </location>
</feature>
<proteinExistence type="predicted"/>
<feature type="compositionally biased region" description="Polar residues" evidence="1">
    <location>
        <begin position="223"/>
        <end position="239"/>
    </location>
</feature>
<reference evidence="2" key="1">
    <citation type="submission" date="2021-03" db="EMBL/GenBank/DDBJ databases">
        <title>Comparative genomics and phylogenomic investigation of the class Geoglossomycetes provide insights into ecological specialization and systematics.</title>
        <authorList>
            <person name="Melie T."/>
            <person name="Pirro S."/>
            <person name="Miller A.N."/>
            <person name="Quandt A."/>
        </authorList>
    </citation>
    <scope>NUCLEOTIDE SEQUENCE</scope>
    <source>
        <strain evidence="2">GBOQ0MN5Z8</strain>
    </source>
</reference>
<dbReference type="OrthoDB" id="5407799at2759"/>
<keyword evidence="3" id="KW-1185">Reference proteome</keyword>
<evidence type="ECO:0000313" key="3">
    <source>
        <dbReference type="Proteomes" id="UP000698800"/>
    </source>
</evidence>
<name>A0A9P8I0J5_9PEZI</name>
<dbReference type="Gene3D" id="1.25.40.10">
    <property type="entry name" value="Tetratricopeptide repeat domain"/>
    <property type="match status" value="1"/>
</dbReference>
<dbReference type="AlphaFoldDB" id="A0A9P8I0J5"/>
<sequence length="726" mass="80791">MTDTNPDNDDALLRRLNQLKKSSVRFSPHHSSSQGDPEEDIASRFLRLKGGLGGNSAPSRSTPATAATAVGDDEYETPWNPQDDLTIEELLAELGTEDQWTVDDGEEEANAEKLLGEAKKALGVSQESGHLALNDLSEDRGEGTEPKKPSEDEKDEEEAARYVAKVLEELDLEKRHGKCIDGGNSDGASANGSGDDLEKAAAFEFPSLPTSDPKRAKPDDDTTIASPQSFLPSAPTFTPSSKKKNKSSLPTYTDAEIATWCVICNDDAMDTLGKTLGLRSGDTVGLSIDQDNNNNPKRSRQLTAINELLSRNDTCDRRPGTIIGDKDIYSDGWEEDILPPYPEIWLPPTHTRSIIAGSFIKDSITPKEERTGSRAKIHRREGSFVKLRWETNVHQEVFRFVDIKDKHAKQSDFQLMKPKAELECEVVFKAKASITMAAKRYAYDLQVYKARRNKRCDRFPAAPLGPDPPEHINYSLEALKDLIKKEIRLTNKDRMRKRKGLTEVPSDTGTNLTKLDPITMDFEPNADTSSFADAIEGPLHGPDEEEYDSDIESDMIQDPHQIARAKFATAEYAEAGAFTRKLLDWYEEKQDTSLKDRDEMPPRDKGTLRALHSLAKIYWEKRDLGRGEDYCKMAVQGWKKALGPRNNTFLDSISLFAKIYKTGGDMMQAQAYIAAHSTEETQRAADYVAAATLLKGCGYYDIDTKDPELRKSLPFEGIKAGNISIV</sequence>
<dbReference type="Proteomes" id="UP000698800">
    <property type="component" value="Unassembled WGS sequence"/>
</dbReference>
<feature type="region of interest" description="Disordered" evidence="1">
    <location>
        <begin position="121"/>
        <end position="249"/>
    </location>
</feature>